<organism evidence="2 3">
    <name type="scientific">Pleurodeles waltl</name>
    <name type="common">Iberian ribbed newt</name>
    <dbReference type="NCBI Taxonomy" id="8319"/>
    <lineage>
        <taxon>Eukaryota</taxon>
        <taxon>Metazoa</taxon>
        <taxon>Chordata</taxon>
        <taxon>Craniata</taxon>
        <taxon>Vertebrata</taxon>
        <taxon>Euteleostomi</taxon>
        <taxon>Amphibia</taxon>
        <taxon>Batrachia</taxon>
        <taxon>Caudata</taxon>
        <taxon>Salamandroidea</taxon>
        <taxon>Salamandridae</taxon>
        <taxon>Pleurodelinae</taxon>
        <taxon>Pleurodeles</taxon>
    </lineage>
</organism>
<dbReference type="Proteomes" id="UP001066276">
    <property type="component" value="Chromosome 10"/>
</dbReference>
<feature type="chain" id="PRO_5043496443" evidence="1">
    <location>
        <begin position="24"/>
        <end position="93"/>
    </location>
</feature>
<comment type="caution">
    <text evidence="2">The sequence shown here is derived from an EMBL/GenBank/DDBJ whole genome shotgun (WGS) entry which is preliminary data.</text>
</comment>
<dbReference type="AlphaFoldDB" id="A0AAV7MB21"/>
<proteinExistence type="predicted"/>
<reference evidence="2" key="1">
    <citation type="journal article" date="2022" name="bioRxiv">
        <title>Sequencing and chromosome-scale assembly of the giantPleurodeles waltlgenome.</title>
        <authorList>
            <person name="Brown T."/>
            <person name="Elewa A."/>
            <person name="Iarovenko S."/>
            <person name="Subramanian E."/>
            <person name="Araus A.J."/>
            <person name="Petzold A."/>
            <person name="Susuki M."/>
            <person name="Suzuki K.-i.T."/>
            <person name="Hayashi T."/>
            <person name="Toyoda A."/>
            <person name="Oliveira C."/>
            <person name="Osipova E."/>
            <person name="Leigh N.D."/>
            <person name="Simon A."/>
            <person name="Yun M.H."/>
        </authorList>
    </citation>
    <scope>NUCLEOTIDE SEQUENCE</scope>
    <source>
        <strain evidence="2">20211129_DDA</strain>
        <tissue evidence="2">Liver</tissue>
    </source>
</reference>
<feature type="non-terminal residue" evidence="2">
    <location>
        <position position="1"/>
    </location>
</feature>
<keyword evidence="3" id="KW-1185">Reference proteome</keyword>
<dbReference type="EMBL" id="JANPWB010000014">
    <property type="protein sequence ID" value="KAJ1099739.1"/>
    <property type="molecule type" value="Genomic_DNA"/>
</dbReference>
<feature type="signal peptide" evidence="1">
    <location>
        <begin position="1"/>
        <end position="23"/>
    </location>
</feature>
<gene>
    <name evidence="2" type="ORF">NDU88_004837</name>
</gene>
<protein>
    <submittedName>
        <fullName evidence="2">Uncharacterized protein</fullName>
    </submittedName>
</protein>
<evidence type="ECO:0000313" key="3">
    <source>
        <dbReference type="Proteomes" id="UP001066276"/>
    </source>
</evidence>
<evidence type="ECO:0000313" key="2">
    <source>
        <dbReference type="EMBL" id="KAJ1099739.1"/>
    </source>
</evidence>
<keyword evidence="1" id="KW-0732">Signal</keyword>
<name>A0AAV7MB21_PLEWA</name>
<accession>A0AAV7MB21</accession>
<evidence type="ECO:0000256" key="1">
    <source>
        <dbReference type="SAM" id="SignalP"/>
    </source>
</evidence>
<sequence length="93" mass="10168">GRRCWSLSWVLKQLTLPLPVLQADSGQREWRRSSASCPLPSDLHLPPLLAAHTASWTGGLGWTNSDHGAAQLPPPATLRFPAPLPCPGRLEIW</sequence>